<dbReference type="PANTHER" id="PTHR43651">
    <property type="entry name" value="1,4-ALPHA-GLUCAN-BRANCHING ENZYME"/>
    <property type="match status" value="1"/>
</dbReference>
<dbReference type="InterPro" id="IPR017853">
    <property type="entry name" value="GH"/>
</dbReference>
<dbReference type="AlphaFoldDB" id="C8WZ63"/>
<dbReference type="KEGG" id="drt:Dret_0036"/>
<dbReference type="GO" id="GO:0005978">
    <property type="term" value="P:glycogen biosynthetic process"/>
    <property type="evidence" value="ECO:0007669"/>
    <property type="project" value="UniProtKB-UniRule"/>
</dbReference>
<dbReference type="EC" id="2.4.1.18" evidence="10"/>
<evidence type="ECO:0000256" key="2">
    <source>
        <dbReference type="ARBA" id="ARBA00002953"/>
    </source>
</evidence>
<comment type="catalytic activity">
    <reaction evidence="1 10">
        <text>Transfers a segment of a (1-&gt;4)-alpha-D-glucan chain to a primary hydroxy group in a similar glucan chain.</text>
        <dbReference type="EC" id="2.4.1.18"/>
    </reaction>
</comment>
<dbReference type="InterPro" id="IPR006048">
    <property type="entry name" value="A-amylase/branching_C"/>
</dbReference>
<dbReference type="CDD" id="cd11322">
    <property type="entry name" value="AmyAc_Glg_BE"/>
    <property type="match status" value="1"/>
</dbReference>
<feature type="domain" description="Glycosyl hydrolase family 13 catalytic" evidence="12">
    <location>
        <begin position="157"/>
        <end position="518"/>
    </location>
</feature>
<dbReference type="InterPro" id="IPR013780">
    <property type="entry name" value="Glyco_hydro_b"/>
</dbReference>
<evidence type="ECO:0000256" key="4">
    <source>
        <dbReference type="ARBA" id="ARBA00009000"/>
    </source>
</evidence>
<evidence type="ECO:0000256" key="5">
    <source>
        <dbReference type="ARBA" id="ARBA00022600"/>
    </source>
</evidence>
<evidence type="ECO:0000313" key="14">
    <source>
        <dbReference type="Proteomes" id="UP000001052"/>
    </source>
</evidence>
<dbReference type="InterPro" id="IPR044143">
    <property type="entry name" value="GlgB_N_E_set_prok"/>
</dbReference>
<dbReference type="InterPro" id="IPR013783">
    <property type="entry name" value="Ig-like_fold"/>
</dbReference>
<name>C8WZ63_DESRD</name>
<dbReference type="CDD" id="cd02855">
    <property type="entry name" value="E_set_GBE_prok_N"/>
    <property type="match status" value="1"/>
</dbReference>
<dbReference type="FunFam" id="3.20.20.80:FF:000003">
    <property type="entry name" value="1,4-alpha-glucan branching enzyme GlgB"/>
    <property type="match status" value="1"/>
</dbReference>
<dbReference type="InterPro" id="IPR037439">
    <property type="entry name" value="Branching_enzy"/>
</dbReference>
<dbReference type="Pfam" id="PF00128">
    <property type="entry name" value="Alpha-amylase"/>
    <property type="match status" value="1"/>
</dbReference>
<dbReference type="Gene3D" id="2.60.40.10">
    <property type="entry name" value="Immunoglobulins"/>
    <property type="match status" value="1"/>
</dbReference>
<evidence type="ECO:0000256" key="11">
    <source>
        <dbReference type="PIRSR" id="PIRSR000463-1"/>
    </source>
</evidence>
<comment type="subunit">
    <text evidence="10">Monomer.</text>
</comment>
<reference evidence="14" key="1">
    <citation type="submission" date="2009-09" db="EMBL/GenBank/DDBJ databases">
        <title>The complete chromosome of Desulfohalobium retbaense DSM 5692.</title>
        <authorList>
            <consortium name="US DOE Joint Genome Institute (JGI-PGF)"/>
            <person name="Lucas S."/>
            <person name="Copeland A."/>
            <person name="Lapidus A."/>
            <person name="Glavina del Rio T."/>
            <person name="Dalin E."/>
            <person name="Tice H."/>
            <person name="Bruce D."/>
            <person name="Goodwin L."/>
            <person name="Pitluck S."/>
            <person name="Kyrpides N."/>
            <person name="Mavromatis K."/>
            <person name="Ivanova N."/>
            <person name="Mikhailova N."/>
            <person name="Munk A.C."/>
            <person name="Brettin T."/>
            <person name="Detter J.C."/>
            <person name="Han C."/>
            <person name="Tapia R."/>
            <person name="Larimer F."/>
            <person name="Land M."/>
            <person name="Hauser L."/>
            <person name="Markowitz V."/>
            <person name="Cheng J.-F."/>
            <person name="Hugenholtz P."/>
            <person name="Woyke T."/>
            <person name="Wu D."/>
            <person name="Spring S."/>
            <person name="Klenk H.-P."/>
            <person name="Eisen J.A."/>
        </authorList>
    </citation>
    <scope>NUCLEOTIDE SEQUENCE [LARGE SCALE GENOMIC DNA]</scope>
    <source>
        <strain evidence="14">DSM 5692</strain>
    </source>
</reference>
<feature type="active site" description="Nucleophile" evidence="10 11">
    <location>
        <position position="313"/>
    </location>
</feature>
<comment type="similarity">
    <text evidence="4 10">Belongs to the glycosyl hydrolase 13 family. GlgB subfamily.</text>
</comment>
<dbReference type="eggNOG" id="COG0296">
    <property type="taxonomic scope" value="Bacteria"/>
</dbReference>
<dbReference type="PIRSF" id="PIRSF000463">
    <property type="entry name" value="GlgB"/>
    <property type="match status" value="1"/>
</dbReference>
<evidence type="ECO:0000259" key="12">
    <source>
        <dbReference type="SMART" id="SM00642"/>
    </source>
</evidence>
<dbReference type="UniPathway" id="UPA00164"/>
<evidence type="ECO:0000256" key="3">
    <source>
        <dbReference type="ARBA" id="ARBA00004964"/>
    </source>
</evidence>
<dbReference type="FunFam" id="2.60.40.1180:FF:000002">
    <property type="entry name" value="1,4-alpha-glucan branching enzyme GlgB"/>
    <property type="match status" value="1"/>
</dbReference>
<keyword evidence="14" id="KW-1185">Reference proteome</keyword>
<dbReference type="NCBIfam" id="NF003811">
    <property type="entry name" value="PRK05402.1"/>
    <property type="match status" value="1"/>
</dbReference>
<evidence type="ECO:0000256" key="8">
    <source>
        <dbReference type="ARBA" id="ARBA00023056"/>
    </source>
</evidence>
<dbReference type="OrthoDB" id="9800174at2"/>
<dbReference type="Proteomes" id="UP000001052">
    <property type="component" value="Chromosome"/>
</dbReference>
<evidence type="ECO:0000256" key="1">
    <source>
        <dbReference type="ARBA" id="ARBA00000826"/>
    </source>
</evidence>
<dbReference type="CAZy" id="CBM48">
    <property type="family name" value="Carbohydrate-Binding Module Family 48"/>
</dbReference>
<dbReference type="EMBL" id="CP001734">
    <property type="protein sequence ID" value="ACV67338.1"/>
    <property type="molecule type" value="Genomic_DNA"/>
</dbReference>
<dbReference type="RefSeq" id="WP_015750498.1">
    <property type="nucleotide sequence ID" value="NC_013223.1"/>
</dbReference>
<evidence type="ECO:0000256" key="6">
    <source>
        <dbReference type="ARBA" id="ARBA00022676"/>
    </source>
</evidence>
<keyword evidence="5 10" id="KW-0321">Glycogen metabolism</keyword>
<dbReference type="InterPro" id="IPR006407">
    <property type="entry name" value="GlgB"/>
</dbReference>
<protein>
    <recommendedName>
        <fullName evidence="10">1,4-alpha-glucan branching enzyme GlgB</fullName>
        <ecNumber evidence="10">2.4.1.18</ecNumber>
    </recommendedName>
    <alternativeName>
        <fullName evidence="10">1,4-alpha-D-glucan:1,4-alpha-D-glucan 6-glucosyl-transferase</fullName>
    </alternativeName>
    <alternativeName>
        <fullName evidence="10">Alpha-(1-&gt;4)-glucan branching enzyme</fullName>
    </alternativeName>
    <alternativeName>
        <fullName evidence="10">Glycogen branching enzyme</fullName>
        <shortName evidence="10">BE</shortName>
    </alternativeName>
</protein>
<evidence type="ECO:0000256" key="10">
    <source>
        <dbReference type="HAMAP-Rule" id="MF_00685"/>
    </source>
</evidence>
<comment type="function">
    <text evidence="2 10">Catalyzes the formation of the alpha-1,6-glucosidic linkages in glycogen by scission of a 1,4-alpha-linked oligosaccharide from growing alpha-1,4-glucan chains and the subsequent attachment of the oligosaccharide to the alpha-1,6 position.</text>
</comment>
<dbReference type="SUPFAM" id="SSF51445">
    <property type="entry name" value="(Trans)glycosidases"/>
    <property type="match status" value="1"/>
</dbReference>
<dbReference type="Pfam" id="PF02806">
    <property type="entry name" value="Alpha-amylase_C"/>
    <property type="match status" value="1"/>
</dbReference>
<dbReference type="GO" id="GO:0004553">
    <property type="term" value="F:hydrolase activity, hydrolyzing O-glycosyl compounds"/>
    <property type="evidence" value="ECO:0007669"/>
    <property type="project" value="InterPro"/>
</dbReference>
<gene>
    <name evidence="10" type="primary">glgB</name>
    <name evidence="13" type="ordered locus">Dret_0036</name>
</gene>
<dbReference type="SMART" id="SM00642">
    <property type="entry name" value="Aamy"/>
    <property type="match status" value="1"/>
</dbReference>
<comment type="pathway">
    <text evidence="3 10">Glycan biosynthesis; glycogen biosynthesis.</text>
</comment>
<accession>C8WZ63</accession>
<dbReference type="NCBIfam" id="NF008967">
    <property type="entry name" value="PRK12313.1"/>
    <property type="match status" value="1"/>
</dbReference>
<dbReference type="HAMAP" id="MF_00685">
    <property type="entry name" value="GlgB"/>
    <property type="match status" value="1"/>
</dbReference>
<evidence type="ECO:0000256" key="9">
    <source>
        <dbReference type="ARBA" id="ARBA00023277"/>
    </source>
</evidence>
<dbReference type="GO" id="GO:0043169">
    <property type="term" value="F:cation binding"/>
    <property type="evidence" value="ECO:0007669"/>
    <property type="project" value="InterPro"/>
</dbReference>
<dbReference type="Gene3D" id="3.20.20.80">
    <property type="entry name" value="Glycosidases"/>
    <property type="match status" value="1"/>
</dbReference>
<dbReference type="Pfam" id="PF02922">
    <property type="entry name" value="CBM_48"/>
    <property type="match status" value="1"/>
</dbReference>
<dbReference type="FunFam" id="2.60.40.10:FF:000169">
    <property type="entry name" value="1,4-alpha-glucan branching enzyme GlgB"/>
    <property type="match status" value="1"/>
</dbReference>
<dbReference type="SUPFAM" id="SSF51011">
    <property type="entry name" value="Glycosyl hydrolase domain"/>
    <property type="match status" value="1"/>
</dbReference>
<keyword evidence="9 10" id="KW-0119">Carbohydrate metabolism</keyword>
<feature type="active site" description="Proton donor" evidence="10 11">
    <location>
        <position position="366"/>
    </location>
</feature>
<organism evidence="13 14">
    <name type="scientific">Desulfohalobium retbaense (strain ATCC 49708 / DSM 5692 / JCM 16813 / HR100)</name>
    <dbReference type="NCBI Taxonomy" id="485915"/>
    <lineage>
        <taxon>Bacteria</taxon>
        <taxon>Pseudomonadati</taxon>
        <taxon>Thermodesulfobacteriota</taxon>
        <taxon>Desulfovibrionia</taxon>
        <taxon>Desulfovibrionales</taxon>
        <taxon>Desulfohalobiaceae</taxon>
        <taxon>Desulfohalobium</taxon>
    </lineage>
</organism>
<dbReference type="HOGENOM" id="CLU_004245_3_2_7"/>
<keyword evidence="6 10" id="KW-0328">Glycosyltransferase</keyword>
<dbReference type="STRING" id="485915.Dret_0036"/>
<dbReference type="GO" id="GO:0005829">
    <property type="term" value="C:cytosol"/>
    <property type="evidence" value="ECO:0007669"/>
    <property type="project" value="TreeGrafter"/>
</dbReference>
<evidence type="ECO:0000313" key="13">
    <source>
        <dbReference type="EMBL" id="ACV67338.1"/>
    </source>
</evidence>
<dbReference type="GO" id="GO:0003844">
    <property type="term" value="F:1,4-alpha-glucan branching enzyme activity"/>
    <property type="evidence" value="ECO:0007669"/>
    <property type="project" value="UniProtKB-UniRule"/>
</dbReference>
<keyword evidence="8 10" id="KW-0320">Glycogen biosynthesis</keyword>
<dbReference type="InterPro" id="IPR004193">
    <property type="entry name" value="Glyco_hydro_13_N"/>
</dbReference>
<dbReference type="Gene3D" id="2.60.40.1180">
    <property type="entry name" value="Golgi alpha-mannosidase II"/>
    <property type="match status" value="1"/>
</dbReference>
<keyword evidence="7 10" id="KW-0808">Transferase</keyword>
<proteinExistence type="inferred from homology"/>
<dbReference type="CAZy" id="GH13">
    <property type="family name" value="Glycoside Hydrolase Family 13"/>
</dbReference>
<reference evidence="13 14" key="2">
    <citation type="journal article" date="2010" name="Stand. Genomic Sci.">
        <title>Complete genome sequence of Desulfohalobium retbaense type strain (HR(100)).</title>
        <authorList>
            <person name="Spring S."/>
            <person name="Nolan M."/>
            <person name="Lapidus A."/>
            <person name="Glavina Del Rio T."/>
            <person name="Copeland A."/>
            <person name="Tice H."/>
            <person name="Cheng J.F."/>
            <person name="Lucas S."/>
            <person name="Land M."/>
            <person name="Chen F."/>
            <person name="Bruce D."/>
            <person name="Goodwin L."/>
            <person name="Pitluck S."/>
            <person name="Ivanova N."/>
            <person name="Mavromatis K."/>
            <person name="Mikhailova N."/>
            <person name="Pati A."/>
            <person name="Chen A."/>
            <person name="Palaniappan K."/>
            <person name="Hauser L."/>
            <person name="Chang Y.J."/>
            <person name="Jeffries C.D."/>
            <person name="Munk C."/>
            <person name="Kiss H."/>
            <person name="Chain P."/>
            <person name="Han C."/>
            <person name="Brettin T."/>
            <person name="Detter J.C."/>
            <person name="Schuler E."/>
            <person name="Goker M."/>
            <person name="Rohde M."/>
            <person name="Bristow J."/>
            <person name="Eisen J.A."/>
            <person name="Markowitz V."/>
            <person name="Hugenholtz P."/>
            <person name="Kyrpides N.C."/>
            <person name="Klenk H.P."/>
        </authorList>
    </citation>
    <scope>NUCLEOTIDE SEQUENCE [LARGE SCALE GENOMIC DNA]</scope>
    <source>
        <strain evidence="13 14">DSM 5692</strain>
    </source>
</reference>
<sequence length="635" mass="72968">MTRMRYDHTLLTDMDIYLFKQGRHYKLYDKLGAHPMQLDGQDGVQFGVWAPNATAVAVMGDFNDWQTASHPLQVRGDGSGIWEGFVPGLGQGELYKYAIIGQDGQMFSKTDPFAFFWETAPQTASVVWDLDYRWQDETWMEQRHERNHLNAPMSVYEVHPGSWRQRDGRFLSYRELAEELATYVQECGFTHVEFMPVMEHPFYGSWGYQTLGFFAPSSRYGTPQDFMYLMEYLHQEGIGVILDWVPSHFPQDAHGLVYFDGTHLFEHADPKLGFHPEWKSAIFNYARYEVQSFLISSANFWIDRYHADGLRVDGVASMLYLDYAREDGEWIPNEYGGRENLGAIDFLRNLNSALYGEHPDIITAAEESTDWPMVTRPVHVGGLGFGLKWNMGWMHDTLDFLANDPVYRKYHHNQLTFSIMYAFSENFILPLSHDEVVYGKGSLINKMPGDDWQKRANLRLMLGYMYTHPGKKLLFMGGEIGQWNEWNHDTELDWWLLDNPDHQGLRRWVGDLNRVYRDYPALSDLDFQSGGFAWIDCSDWEQSVISYLRWDASGQRPLLVVANFTPMPRANYRIGVPFAGLWHELLNSDAPLYGGSGQGNMGGVTSVPVPAHGFYDSLTLTLPPLAVEVFTPEGA</sequence>
<dbReference type="InterPro" id="IPR006047">
    <property type="entry name" value="GH13_cat_dom"/>
</dbReference>
<evidence type="ECO:0000256" key="7">
    <source>
        <dbReference type="ARBA" id="ARBA00022679"/>
    </source>
</evidence>
<dbReference type="NCBIfam" id="TIGR01515">
    <property type="entry name" value="branching_enzym"/>
    <property type="match status" value="1"/>
</dbReference>
<dbReference type="PANTHER" id="PTHR43651:SF3">
    <property type="entry name" value="1,4-ALPHA-GLUCAN-BRANCHING ENZYME"/>
    <property type="match status" value="1"/>
</dbReference>